<dbReference type="KEGG" id="pbs:Plabr_0069"/>
<name>F0SLL6_RUBBR</name>
<reference evidence="4" key="1">
    <citation type="submission" date="2011-02" db="EMBL/GenBank/DDBJ databases">
        <title>The complete genome of Planctomyces brasiliensis DSM 5305.</title>
        <authorList>
            <person name="Lucas S."/>
            <person name="Copeland A."/>
            <person name="Lapidus A."/>
            <person name="Bruce D."/>
            <person name="Goodwin L."/>
            <person name="Pitluck S."/>
            <person name="Kyrpides N."/>
            <person name="Mavromatis K."/>
            <person name="Pagani I."/>
            <person name="Ivanova N."/>
            <person name="Ovchinnikova G."/>
            <person name="Lu M."/>
            <person name="Detter J.C."/>
            <person name="Han C."/>
            <person name="Land M."/>
            <person name="Hauser L."/>
            <person name="Markowitz V."/>
            <person name="Cheng J.-F."/>
            <person name="Hugenholtz P."/>
            <person name="Woyke T."/>
            <person name="Wu D."/>
            <person name="Tindall B."/>
            <person name="Pomrenke H.G."/>
            <person name="Brambilla E."/>
            <person name="Klenk H.-P."/>
            <person name="Eisen J.A."/>
        </authorList>
    </citation>
    <scope>NUCLEOTIDE SEQUENCE [LARGE SCALE GENOMIC DNA]</scope>
    <source>
        <strain evidence="4">ATCC 49424 / DSM 5305 / JCM 21570 / NBRC 103401 / IFAM 1448</strain>
    </source>
</reference>
<dbReference type="SUPFAM" id="SSF55347">
    <property type="entry name" value="Glyceraldehyde-3-phosphate dehydrogenase-like, C-terminal domain"/>
    <property type="match status" value="1"/>
</dbReference>
<dbReference type="eggNOG" id="COG0673">
    <property type="taxonomic scope" value="Bacteria"/>
</dbReference>
<evidence type="ECO:0000259" key="1">
    <source>
        <dbReference type="Pfam" id="PF01408"/>
    </source>
</evidence>
<dbReference type="Pfam" id="PF22725">
    <property type="entry name" value="GFO_IDH_MocA_C3"/>
    <property type="match status" value="1"/>
</dbReference>
<dbReference type="STRING" id="756272.Plabr_0069"/>
<dbReference type="Gene3D" id="3.40.50.720">
    <property type="entry name" value="NAD(P)-binding Rossmann-like Domain"/>
    <property type="match status" value="1"/>
</dbReference>
<gene>
    <name evidence="3" type="ordered locus">Plabr_0069</name>
</gene>
<dbReference type="Pfam" id="PF01408">
    <property type="entry name" value="GFO_IDH_MocA"/>
    <property type="match status" value="1"/>
</dbReference>
<dbReference type="PANTHER" id="PTHR46368:SF4">
    <property type="entry name" value="OS10G0403700 PROTEIN"/>
    <property type="match status" value="1"/>
</dbReference>
<organism evidence="3 4">
    <name type="scientific">Rubinisphaera brasiliensis (strain ATCC 49424 / DSM 5305 / JCM 21570 / IAM 15109 / NBRC 103401 / IFAM 1448)</name>
    <name type="common">Planctomyces brasiliensis</name>
    <dbReference type="NCBI Taxonomy" id="756272"/>
    <lineage>
        <taxon>Bacteria</taxon>
        <taxon>Pseudomonadati</taxon>
        <taxon>Planctomycetota</taxon>
        <taxon>Planctomycetia</taxon>
        <taxon>Planctomycetales</taxon>
        <taxon>Planctomycetaceae</taxon>
        <taxon>Rubinisphaera</taxon>
    </lineage>
</organism>
<protein>
    <submittedName>
        <fullName evidence="3">Oxidoreductase domain protein</fullName>
    </submittedName>
</protein>
<evidence type="ECO:0000313" key="3">
    <source>
        <dbReference type="EMBL" id="ADY57699.1"/>
    </source>
</evidence>
<dbReference type="AlphaFoldDB" id="F0SLL6"/>
<keyword evidence="4" id="KW-1185">Reference proteome</keyword>
<dbReference type="EMBL" id="CP002546">
    <property type="protein sequence ID" value="ADY57699.1"/>
    <property type="molecule type" value="Genomic_DNA"/>
</dbReference>
<dbReference type="InterPro" id="IPR000683">
    <property type="entry name" value="Gfo/Idh/MocA-like_OxRdtase_N"/>
</dbReference>
<evidence type="ECO:0000313" key="4">
    <source>
        <dbReference type="Proteomes" id="UP000006860"/>
    </source>
</evidence>
<proteinExistence type="predicted"/>
<dbReference type="Gene3D" id="3.30.360.10">
    <property type="entry name" value="Dihydrodipicolinate Reductase, domain 2"/>
    <property type="match status" value="1"/>
</dbReference>
<dbReference type="GO" id="GO:0000166">
    <property type="term" value="F:nucleotide binding"/>
    <property type="evidence" value="ECO:0007669"/>
    <property type="project" value="InterPro"/>
</dbReference>
<dbReference type="InterPro" id="IPR036291">
    <property type="entry name" value="NAD(P)-bd_dom_sf"/>
</dbReference>
<feature type="domain" description="Gfo/Idh/MocA-like oxidoreductase N-terminal" evidence="1">
    <location>
        <begin position="4"/>
        <end position="120"/>
    </location>
</feature>
<evidence type="ECO:0000259" key="2">
    <source>
        <dbReference type="Pfam" id="PF22725"/>
    </source>
</evidence>
<dbReference type="SUPFAM" id="SSF51735">
    <property type="entry name" value="NAD(P)-binding Rossmann-fold domains"/>
    <property type="match status" value="1"/>
</dbReference>
<feature type="domain" description="GFO/IDH/MocA-like oxidoreductase" evidence="2">
    <location>
        <begin position="139"/>
        <end position="249"/>
    </location>
</feature>
<dbReference type="Proteomes" id="UP000006860">
    <property type="component" value="Chromosome"/>
</dbReference>
<accession>F0SLL6</accession>
<dbReference type="InterPro" id="IPR055170">
    <property type="entry name" value="GFO_IDH_MocA-like_dom"/>
</dbReference>
<dbReference type="RefSeq" id="WP_013626443.1">
    <property type="nucleotide sequence ID" value="NC_015174.1"/>
</dbReference>
<sequence>MATVRWGILGTARIARRLAKAMHHAANAELVAVASRSAAKGSAWAAEHKCPEVIEGYETLLQRDDIDAVYIPLPPHLHCEWTVRAAAAGKHVLVEKPLAMSLAEGEQMRTACKTAGVNLWDGVMWYHHPRASMMRDILNSRMGELQRITSAFSHKWTSPLPPEQEYRLKQDHGGGALMDLGWYCVGAALWAMQSTPAQVWGHARMEGDIDASFSGTLYFEDGAEASFDCSRDLMARRWIELAGTEGSIVCDDFTRPWSEEKARFWYHDSQGQPEVFLAEKANQETCMVTACSQQILDGNKDDRLIQLSLNTQRVVDALKQSAAQRQLISVATQ</sequence>
<dbReference type="PANTHER" id="PTHR46368">
    <property type="match status" value="1"/>
</dbReference>
<dbReference type="OrthoDB" id="9783105at2"/>
<dbReference type="HOGENOM" id="CLU_023194_5_0_0"/>